<evidence type="ECO:0008006" key="4">
    <source>
        <dbReference type="Google" id="ProtNLM"/>
    </source>
</evidence>
<dbReference type="AlphaFoldDB" id="A0A330I0T1"/>
<feature type="transmembrane region" description="Helical" evidence="1">
    <location>
        <begin position="64"/>
        <end position="84"/>
    </location>
</feature>
<keyword evidence="1" id="KW-1133">Transmembrane helix</keyword>
<sequence length="112" mass="12653">MSNLQLAGFILFVVGLVPFTIGGLIFLRHGYDTWNAELLADKGLSWWDRKLGFQGLLTHPKSRWWCAIGFPICLAGFVLLVVSTIPLDQLVLFVVLFAAFFGLRHIIANRHR</sequence>
<dbReference type="RefSeq" id="WP_112098002.1">
    <property type="nucleotide sequence ID" value="NZ_QMBP01000005.1"/>
</dbReference>
<reference evidence="2 3" key="1">
    <citation type="submission" date="2018-07" db="EMBL/GenBank/DDBJ databases">
        <title>Diversity of Mesorhizobium strains in Brazil.</title>
        <authorList>
            <person name="Helene L.C.F."/>
            <person name="Dall'Agnol R."/>
            <person name="Delamuta J.R.M."/>
            <person name="Hungria M."/>
        </authorList>
    </citation>
    <scope>NUCLEOTIDE SEQUENCE [LARGE SCALE GENOMIC DNA]</scope>
    <source>
        <strain evidence="2 3">AC99b</strain>
    </source>
</reference>
<dbReference type="Proteomes" id="UP000251558">
    <property type="component" value="Unassembled WGS sequence"/>
</dbReference>
<keyword evidence="1" id="KW-0812">Transmembrane</keyword>
<name>A0A330I0T1_9HYPH</name>
<evidence type="ECO:0000313" key="3">
    <source>
        <dbReference type="Proteomes" id="UP000251558"/>
    </source>
</evidence>
<dbReference type="OrthoDB" id="9952616at2"/>
<gene>
    <name evidence="2" type="ORF">DPM33_13945</name>
</gene>
<accession>A0A330I0T1</accession>
<feature type="transmembrane region" description="Helical" evidence="1">
    <location>
        <begin position="90"/>
        <end position="107"/>
    </location>
</feature>
<protein>
    <recommendedName>
        <fullName evidence="4">DUF3784 domain-containing protein</fullName>
    </recommendedName>
</protein>
<proteinExistence type="predicted"/>
<keyword evidence="3" id="KW-1185">Reference proteome</keyword>
<evidence type="ECO:0000313" key="2">
    <source>
        <dbReference type="EMBL" id="RAZ90597.1"/>
    </source>
</evidence>
<feature type="transmembrane region" description="Helical" evidence="1">
    <location>
        <begin position="6"/>
        <end position="27"/>
    </location>
</feature>
<organism evidence="2 3">
    <name type="scientific">Mesorhizobium hawassense</name>
    <dbReference type="NCBI Taxonomy" id="1209954"/>
    <lineage>
        <taxon>Bacteria</taxon>
        <taxon>Pseudomonadati</taxon>
        <taxon>Pseudomonadota</taxon>
        <taxon>Alphaproteobacteria</taxon>
        <taxon>Hyphomicrobiales</taxon>
        <taxon>Phyllobacteriaceae</taxon>
        <taxon>Mesorhizobium</taxon>
    </lineage>
</organism>
<evidence type="ECO:0000256" key="1">
    <source>
        <dbReference type="SAM" id="Phobius"/>
    </source>
</evidence>
<comment type="caution">
    <text evidence="2">The sequence shown here is derived from an EMBL/GenBank/DDBJ whole genome shotgun (WGS) entry which is preliminary data.</text>
</comment>
<dbReference type="EMBL" id="QMBP01000005">
    <property type="protein sequence ID" value="RAZ90597.1"/>
    <property type="molecule type" value="Genomic_DNA"/>
</dbReference>
<keyword evidence="1" id="KW-0472">Membrane</keyword>